<evidence type="ECO:0000313" key="1">
    <source>
        <dbReference type="EMBL" id="MPC60421.1"/>
    </source>
</evidence>
<keyword evidence="2" id="KW-1185">Reference proteome</keyword>
<protein>
    <submittedName>
        <fullName evidence="1">Uncharacterized protein</fullName>
    </submittedName>
</protein>
<gene>
    <name evidence="1" type="ORF">E2C01_054465</name>
</gene>
<proteinExistence type="predicted"/>
<accession>A0A5B7GJX1</accession>
<organism evidence="1 2">
    <name type="scientific">Portunus trituberculatus</name>
    <name type="common">Swimming crab</name>
    <name type="synonym">Neptunus trituberculatus</name>
    <dbReference type="NCBI Taxonomy" id="210409"/>
    <lineage>
        <taxon>Eukaryota</taxon>
        <taxon>Metazoa</taxon>
        <taxon>Ecdysozoa</taxon>
        <taxon>Arthropoda</taxon>
        <taxon>Crustacea</taxon>
        <taxon>Multicrustacea</taxon>
        <taxon>Malacostraca</taxon>
        <taxon>Eumalacostraca</taxon>
        <taxon>Eucarida</taxon>
        <taxon>Decapoda</taxon>
        <taxon>Pleocyemata</taxon>
        <taxon>Brachyura</taxon>
        <taxon>Eubrachyura</taxon>
        <taxon>Portunoidea</taxon>
        <taxon>Portunidae</taxon>
        <taxon>Portuninae</taxon>
        <taxon>Portunus</taxon>
    </lineage>
</organism>
<dbReference type="Proteomes" id="UP000324222">
    <property type="component" value="Unassembled WGS sequence"/>
</dbReference>
<dbReference type="AlphaFoldDB" id="A0A5B7GJX1"/>
<evidence type="ECO:0000313" key="2">
    <source>
        <dbReference type="Proteomes" id="UP000324222"/>
    </source>
</evidence>
<dbReference type="EMBL" id="VSRR010017501">
    <property type="protein sequence ID" value="MPC60421.1"/>
    <property type="molecule type" value="Genomic_DNA"/>
</dbReference>
<reference evidence="1 2" key="1">
    <citation type="submission" date="2019-05" db="EMBL/GenBank/DDBJ databases">
        <title>Another draft genome of Portunus trituberculatus and its Hox gene families provides insights of decapod evolution.</title>
        <authorList>
            <person name="Jeong J.-H."/>
            <person name="Song I."/>
            <person name="Kim S."/>
            <person name="Choi T."/>
            <person name="Kim D."/>
            <person name="Ryu S."/>
            <person name="Kim W."/>
        </authorList>
    </citation>
    <scope>NUCLEOTIDE SEQUENCE [LARGE SCALE GENOMIC DNA]</scope>
    <source>
        <tissue evidence="1">Muscle</tissue>
    </source>
</reference>
<name>A0A5B7GJX1_PORTR</name>
<sequence length="100" mass="11469">MTQSAGAQPADPRQLEYHSILHCLWLNVNSHCFNTGIDHSLAVKAHLHKCLHLLLCGWRVWMGCGEKQIIKTCELIKTHIPDHIASPFHNRQQGTFYEEN</sequence>
<comment type="caution">
    <text evidence="1">The sequence shown here is derived from an EMBL/GenBank/DDBJ whole genome shotgun (WGS) entry which is preliminary data.</text>
</comment>